<dbReference type="Proteomes" id="UP000814128">
    <property type="component" value="Unassembled WGS sequence"/>
</dbReference>
<accession>A0ACB8QC82</accession>
<reference evidence="1" key="2">
    <citation type="journal article" date="2022" name="New Phytol.">
        <title>Evolutionary transition to the ectomycorrhizal habit in the genomes of a hyperdiverse lineage of mushroom-forming fungi.</title>
        <authorList>
            <person name="Looney B."/>
            <person name="Miyauchi S."/>
            <person name="Morin E."/>
            <person name="Drula E."/>
            <person name="Courty P.E."/>
            <person name="Kohler A."/>
            <person name="Kuo A."/>
            <person name="LaButti K."/>
            <person name="Pangilinan J."/>
            <person name="Lipzen A."/>
            <person name="Riley R."/>
            <person name="Andreopoulos W."/>
            <person name="He G."/>
            <person name="Johnson J."/>
            <person name="Nolan M."/>
            <person name="Tritt A."/>
            <person name="Barry K.W."/>
            <person name="Grigoriev I.V."/>
            <person name="Nagy L.G."/>
            <person name="Hibbett D."/>
            <person name="Henrissat B."/>
            <person name="Matheny P.B."/>
            <person name="Labbe J."/>
            <person name="Martin F.M."/>
        </authorList>
    </citation>
    <scope>NUCLEOTIDE SEQUENCE</scope>
    <source>
        <strain evidence="1">EC-137</strain>
    </source>
</reference>
<protein>
    <submittedName>
        <fullName evidence="1">COG4 transport protein-domain-containing protein</fullName>
    </submittedName>
</protein>
<name>A0ACB8QC82_9AGAM</name>
<keyword evidence="2" id="KW-1185">Reference proteome</keyword>
<dbReference type="EMBL" id="MU273684">
    <property type="protein sequence ID" value="KAI0029318.1"/>
    <property type="molecule type" value="Genomic_DNA"/>
</dbReference>
<proteinExistence type="predicted"/>
<gene>
    <name evidence="1" type="ORF">K488DRAFT_56658</name>
</gene>
<comment type="caution">
    <text evidence="1">The sequence shown here is derived from an EMBL/GenBank/DDBJ whole genome shotgun (WGS) entry which is preliminary data.</text>
</comment>
<sequence>MNGAALNGTEHALGLLSDARPPPSSLTTLPQILASLSSIESEEAEVSNSLADLLSAQEPILTALRRLQSLAPALENLHGQAVALSSKVSVTAHTADRVGGRVRVLDEEMRRVREAGERVGHVMELKSSLSALQSSIDAHDWESATRYCARAMILPDEVKTGAFAESAVPTAESHLPPTQTLQNAREYLLNVFRKSFAEASQSRDAATTTRFFKLFPVIGWEEEGLEAYASFVVDLVKVRPPASAKTSSPLYYITALTALFESIAMIVDQHQPVVEKYYGPGKMASVITRLLQECDRVAKGLIEGWEEERQMERKLSDVASVTFMSPSVSSPVNVRRAPQAILQEEVVDQREIDKVITEAAGMASRWHLFRRFLYDRLNVRQSVSNGDTEYHDARHAQQLKALDSSTCNELFDNLLAAYYTPLEVWYIRSAVDKAHRLSTPDLTLTPSTTTLPDDTFYILKLVLGRLLSTGAPGVIERTAAQLRDALERDYAGVLRRKMDDVYRTAGNTRNERETAISFITLLNDLDVSASHMERLVKDVLASPALEQNFLEEERAGVSASISSFSTLVPKFRSILRAGVEQLFNQLMRPRLRTFIGDVYKDVSYVLDENAYATAEYQDIVRKRFVKAWDALIENYKDTFSENNFRLLFGLALDVLIRPWEKFIMNLRYSELGAIRFDRDLRAIATYLSSQTAFGDVREKFVRLQQIATLLNLDQEEDVDEFYNSSGVPWKLSEQEARVVSGLRT</sequence>
<organism evidence="1 2">
    <name type="scientific">Vararia minispora EC-137</name>
    <dbReference type="NCBI Taxonomy" id="1314806"/>
    <lineage>
        <taxon>Eukaryota</taxon>
        <taxon>Fungi</taxon>
        <taxon>Dikarya</taxon>
        <taxon>Basidiomycota</taxon>
        <taxon>Agaricomycotina</taxon>
        <taxon>Agaricomycetes</taxon>
        <taxon>Russulales</taxon>
        <taxon>Lachnocladiaceae</taxon>
        <taxon>Vararia</taxon>
    </lineage>
</organism>
<evidence type="ECO:0000313" key="2">
    <source>
        <dbReference type="Proteomes" id="UP000814128"/>
    </source>
</evidence>
<reference evidence="1" key="1">
    <citation type="submission" date="2021-02" db="EMBL/GenBank/DDBJ databases">
        <authorList>
            <consortium name="DOE Joint Genome Institute"/>
            <person name="Ahrendt S."/>
            <person name="Looney B.P."/>
            <person name="Miyauchi S."/>
            <person name="Morin E."/>
            <person name="Drula E."/>
            <person name="Courty P.E."/>
            <person name="Chicoki N."/>
            <person name="Fauchery L."/>
            <person name="Kohler A."/>
            <person name="Kuo A."/>
            <person name="Labutti K."/>
            <person name="Pangilinan J."/>
            <person name="Lipzen A."/>
            <person name="Riley R."/>
            <person name="Andreopoulos W."/>
            <person name="He G."/>
            <person name="Johnson J."/>
            <person name="Barry K.W."/>
            <person name="Grigoriev I.V."/>
            <person name="Nagy L."/>
            <person name="Hibbett D."/>
            <person name="Henrissat B."/>
            <person name="Matheny P.B."/>
            <person name="Labbe J."/>
            <person name="Martin F."/>
        </authorList>
    </citation>
    <scope>NUCLEOTIDE SEQUENCE</scope>
    <source>
        <strain evidence="1">EC-137</strain>
    </source>
</reference>
<evidence type="ECO:0000313" key="1">
    <source>
        <dbReference type="EMBL" id="KAI0029318.1"/>
    </source>
</evidence>